<dbReference type="Gene3D" id="1.10.287.110">
    <property type="entry name" value="DnaJ domain"/>
    <property type="match status" value="1"/>
</dbReference>
<dbReference type="InterPro" id="IPR036869">
    <property type="entry name" value="J_dom_sf"/>
</dbReference>
<dbReference type="CDD" id="cd06257">
    <property type="entry name" value="DnaJ"/>
    <property type="match status" value="1"/>
</dbReference>
<protein>
    <submittedName>
        <fullName evidence="2">DnaJ domain-containing protein</fullName>
    </submittedName>
</protein>
<evidence type="ECO:0000313" key="3">
    <source>
        <dbReference type="Proteomes" id="UP000184522"/>
    </source>
</evidence>
<dbReference type="Pfam" id="PF00226">
    <property type="entry name" value="DnaJ"/>
    <property type="match status" value="1"/>
</dbReference>
<dbReference type="RefSeq" id="WP_073085882.1">
    <property type="nucleotide sequence ID" value="NZ_FQWS01000002.1"/>
</dbReference>
<dbReference type="PROSITE" id="PS50076">
    <property type="entry name" value="DNAJ_2"/>
    <property type="match status" value="1"/>
</dbReference>
<dbReference type="SMART" id="SM00271">
    <property type="entry name" value="DnaJ"/>
    <property type="match status" value="1"/>
</dbReference>
<evidence type="ECO:0000259" key="1">
    <source>
        <dbReference type="PROSITE" id="PS50076"/>
    </source>
</evidence>
<dbReference type="AlphaFoldDB" id="A0A1M5SPP2"/>
<dbReference type="STRING" id="1089305.SAMN05444148_1928"/>
<dbReference type="InterPro" id="IPR001623">
    <property type="entry name" value="DnaJ_domain"/>
</dbReference>
<dbReference type="PRINTS" id="PR00625">
    <property type="entry name" value="JDOMAIN"/>
</dbReference>
<dbReference type="PANTHER" id="PTHR43908">
    <property type="entry name" value="AT29763P-RELATED"/>
    <property type="match status" value="1"/>
</dbReference>
<dbReference type="GO" id="GO:0030544">
    <property type="term" value="F:Hsp70 protein binding"/>
    <property type="evidence" value="ECO:0007669"/>
    <property type="project" value="TreeGrafter"/>
</dbReference>
<dbReference type="OrthoDB" id="9779622at2"/>
<evidence type="ECO:0000313" key="2">
    <source>
        <dbReference type="EMBL" id="SHH40435.1"/>
    </source>
</evidence>
<dbReference type="InterPro" id="IPR051100">
    <property type="entry name" value="DnaJ_subfamily_B/C"/>
</dbReference>
<dbReference type="PANTHER" id="PTHR43908:SF2">
    <property type="entry name" value="DNAJ HOMOLOG SUBFAMILY C MEMBER 18"/>
    <property type="match status" value="1"/>
</dbReference>
<name>A0A1M5SPP2_9FLAO</name>
<sequence length="143" mass="16599">MITDYYSILGVTKDANLETIKKAFRKEIALYHPENNKAPEAREKFDVLIEAFNVLSNKKKREAYDLMLEKSFSSTVPMVISQKEEETYEDWKKEAKKKSKKSWESDLTDLLLLDLFFDVGIFGMFDDFGDIIGDTIGDVFDLF</sequence>
<organism evidence="2 3">
    <name type="scientific">Winogradskyella jejuensis</name>
    <dbReference type="NCBI Taxonomy" id="1089305"/>
    <lineage>
        <taxon>Bacteria</taxon>
        <taxon>Pseudomonadati</taxon>
        <taxon>Bacteroidota</taxon>
        <taxon>Flavobacteriia</taxon>
        <taxon>Flavobacteriales</taxon>
        <taxon>Flavobacteriaceae</taxon>
        <taxon>Winogradskyella</taxon>
    </lineage>
</organism>
<reference evidence="3" key="1">
    <citation type="submission" date="2016-11" db="EMBL/GenBank/DDBJ databases">
        <authorList>
            <person name="Varghese N."/>
            <person name="Submissions S."/>
        </authorList>
    </citation>
    <scope>NUCLEOTIDE SEQUENCE [LARGE SCALE GENOMIC DNA]</scope>
    <source>
        <strain evidence="3">DSM 25330</strain>
    </source>
</reference>
<dbReference type="EMBL" id="FQWS01000002">
    <property type="protein sequence ID" value="SHH40435.1"/>
    <property type="molecule type" value="Genomic_DNA"/>
</dbReference>
<accession>A0A1M5SPP2</accession>
<dbReference type="SUPFAM" id="SSF46565">
    <property type="entry name" value="Chaperone J-domain"/>
    <property type="match status" value="1"/>
</dbReference>
<dbReference type="GO" id="GO:0071218">
    <property type="term" value="P:cellular response to misfolded protein"/>
    <property type="evidence" value="ECO:0007669"/>
    <property type="project" value="TreeGrafter"/>
</dbReference>
<feature type="domain" description="J" evidence="1">
    <location>
        <begin position="4"/>
        <end position="68"/>
    </location>
</feature>
<gene>
    <name evidence="2" type="ORF">SAMN05444148_1928</name>
</gene>
<dbReference type="Proteomes" id="UP000184522">
    <property type="component" value="Unassembled WGS sequence"/>
</dbReference>
<keyword evidence="3" id="KW-1185">Reference proteome</keyword>
<proteinExistence type="predicted"/>